<dbReference type="InterPro" id="IPR045357">
    <property type="entry name" value="Aminopeptidase_N-like_N"/>
</dbReference>
<dbReference type="CDD" id="cd09603">
    <property type="entry name" value="M1_APN_like"/>
    <property type="match status" value="1"/>
</dbReference>
<proteinExistence type="predicted"/>
<organism evidence="3 4">
    <name type="scientific">Flavobacterium ginsengiterrae</name>
    <dbReference type="NCBI Taxonomy" id="871695"/>
    <lineage>
        <taxon>Bacteria</taxon>
        <taxon>Pseudomonadati</taxon>
        <taxon>Bacteroidota</taxon>
        <taxon>Flavobacteriia</taxon>
        <taxon>Flavobacteriales</taxon>
        <taxon>Flavobacteriaceae</taxon>
        <taxon>Flavobacterium</taxon>
    </lineage>
</organism>
<dbReference type="PANTHER" id="PTHR11533">
    <property type="entry name" value="PROTEASE M1 ZINC METALLOPROTEASE"/>
    <property type="match status" value="1"/>
</dbReference>
<evidence type="ECO:0000313" key="3">
    <source>
        <dbReference type="EMBL" id="GAA3776073.1"/>
    </source>
</evidence>
<dbReference type="InterPro" id="IPR014782">
    <property type="entry name" value="Peptidase_M1_dom"/>
</dbReference>
<dbReference type="Gene3D" id="2.60.40.1730">
    <property type="entry name" value="tricorn interacting facor f3 domain"/>
    <property type="match status" value="1"/>
</dbReference>
<evidence type="ECO:0000313" key="4">
    <source>
        <dbReference type="Proteomes" id="UP001500748"/>
    </source>
</evidence>
<sequence>MVYAQENSTLHIPTKQDSLNGSVTPERIWWDILHYDLTIKPDYDSKTISGKNTIEYKVVTKKHSDLMQIDLVVPLKIDSIFQKGKKIDYTQDENIWYVKLPKNLLSKKNKITIYYSGKPTESIKPPWDGGLVWAKDSLNRPWISVACQYKGASLWYPCKNALYDEPDKGGRINIIAPENLIAVSNGRLLSTIKNADNTSTYSWEVKNPINHYGITFYIGNYINLNGSFNGEKGKLTMNYWVLDYNKEKAEKHMIPEVNTTLKSLENWYGPFPFYEDGFKMVDAPYIGMEHQSAIAYGSSYKKGTNKKGGDISNTGWGKKTDKIIVHEMAHEWFGNNITASDIADRWIQEGFAGLAEELVIADLCGKQAGNEFMNGRFRTIENDKPVIGRYGINEDGSSDNYIKGWAVMHMIRTIINDDAKFRAILRGLNHDFHNKVVTTNEIETYINEKSGINFKYLFDQYLRTNKVPILEYKYENDEFSYRYSNCNQDFSMPIKTNWTKGNLIYPTASWKSLKLENRDIPDDLKIDLNFYVKLQKAP</sequence>
<dbReference type="EMBL" id="BAABDU010000006">
    <property type="protein sequence ID" value="GAA3776073.1"/>
    <property type="molecule type" value="Genomic_DNA"/>
</dbReference>
<dbReference type="Proteomes" id="UP001500748">
    <property type="component" value="Unassembled WGS sequence"/>
</dbReference>
<gene>
    <name evidence="3" type="ORF">GCM10022423_33840</name>
</gene>
<reference evidence="4" key="1">
    <citation type="journal article" date="2019" name="Int. J. Syst. Evol. Microbiol.">
        <title>The Global Catalogue of Microorganisms (GCM) 10K type strain sequencing project: providing services to taxonomists for standard genome sequencing and annotation.</title>
        <authorList>
            <consortium name="The Broad Institute Genomics Platform"/>
            <consortium name="The Broad Institute Genome Sequencing Center for Infectious Disease"/>
            <person name="Wu L."/>
            <person name="Ma J."/>
        </authorList>
    </citation>
    <scope>NUCLEOTIDE SEQUENCE [LARGE SCALE GENOMIC DNA]</scope>
    <source>
        <strain evidence="4">JCM 17337</strain>
    </source>
</reference>
<feature type="domain" description="Aminopeptidase N-like N-terminal" evidence="2">
    <location>
        <begin position="34"/>
        <end position="210"/>
    </location>
</feature>
<name>A0ABP7GW07_9FLAO</name>
<feature type="domain" description="Peptidase M1 membrane alanine aminopeptidase" evidence="1">
    <location>
        <begin position="286"/>
        <end position="461"/>
    </location>
</feature>
<protein>
    <submittedName>
        <fullName evidence="3">M1 family metallopeptidase</fullName>
    </submittedName>
</protein>
<dbReference type="InterPro" id="IPR027268">
    <property type="entry name" value="Peptidase_M4/M1_CTD_sf"/>
</dbReference>
<dbReference type="SUPFAM" id="SSF63737">
    <property type="entry name" value="Leukotriene A4 hydrolase N-terminal domain"/>
    <property type="match status" value="1"/>
</dbReference>
<evidence type="ECO:0000259" key="1">
    <source>
        <dbReference type="Pfam" id="PF01433"/>
    </source>
</evidence>
<evidence type="ECO:0000259" key="2">
    <source>
        <dbReference type="Pfam" id="PF17900"/>
    </source>
</evidence>
<dbReference type="Pfam" id="PF01433">
    <property type="entry name" value="Peptidase_M1"/>
    <property type="match status" value="1"/>
</dbReference>
<dbReference type="PANTHER" id="PTHR11533:SF174">
    <property type="entry name" value="PUROMYCIN-SENSITIVE AMINOPEPTIDASE-RELATED"/>
    <property type="match status" value="1"/>
</dbReference>
<dbReference type="Gene3D" id="1.10.390.10">
    <property type="entry name" value="Neutral Protease Domain 2"/>
    <property type="match status" value="1"/>
</dbReference>
<keyword evidence="4" id="KW-1185">Reference proteome</keyword>
<dbReference type="Pfam" id="PF17900">
    <property type="entry name" value="Peptidase_M1_N"/>
    <property type="match status" value="1"/>
</dbReference>
<comment type="caution">
    <text evidence="3">The sequence shown here is derived from an EMBL/GenBank/DDBJ whole genome shotgun (WGS) entry which is preliminary data.</text>
</comment>
<accession>A0ABP7GW07</accession>
<dbReference type="InterPro" id="IPR042097">
    <property type="entry name" value="Aminopeptidase_N-like_N_sf"/>
</dbReference>
<dbReference type="InterPro" id="IPR050344">
    <property type="entry name" value="Peptidase_M1_aminopeptidases"/>
</dbReference>
<dbReference type="SUPFAM" id="SSF55486">
    <property type="entry name" value="Metalloproteases ('zincins'), catalytic domain"/>
    <property type="match status" value="1"/>
</dbReference>